<feature type="binding site" evidence="9">
    <location>
        <position position="71"/>
    </location>
    <ligand>
        <name>Mg(2+)</name>
        <dbReference type="ChEBI" id="CHEBI:18420"/>
    </ligand>
</feature>
<dbReference type="PANTHER" id="PTHR20857:SF15">
    <property type="entry name" value="THIAMINE-PHOSPHATE SYNTHASE"/>
    <property type="match status" value="1"/>
</dbReference>
<dbReference type="GO" id="GO:0004789">
    <property type="term" value="F:thiamine-phosphate diphosphorylase activity"/>
    <property type="evidence" value="ECO:0007669"/>
    <property type="project" value="UniProtKB-UniRule"/>
</dbReference>
<feature type="domain" description="Thiamine phosphate synthase/TenI" evidence="12">
    <location>
        <begin position="4"/>
        <end position="170"/>
    </location>
</feature>
<dbReference type="GO" id="GO:0009229">
    <property type="term" value="P:thiamine diphosphate biosynthetic process"/>
    <property type="evidence" value="ECO:0007669"/>
    <property type="project" value="UniProtKB-UniRule"/>
</dbReference>
<dbReference type="PANTHER" id="PTHR20857">
    <property type="entry name" value="THIAMINE-PHOSPHATE PYROPHOSPHORYLASE"/>
    <property type="match status" value="1"/>
</dbReference>
<evidence type="ECO:0000256" key="4">
    <source>
        <dbReference type="ARBA" id="ARBA00022842"/>
    </source>
</evidence>
<dbReference type="HAMAP" id="MF_00097">
    <property type="entry name" value="TMP_synthase"/>
    <property type="match status" value="1"/>
</dbReference>
<evidence type="ECO:0000256" key="8">
    <source>
        <dbReference type="ARBA" id="ARBA00047883"/>
    </source>
</evidence>
<evidence type="ECO:0000256" key="9">
    <source>
        <dbReference type="HAMAP-Rule" id="MF_00097"/>
    </source>
</evidence>
<evidence type="ECO:0000313" key="13">
    <source>
        <dbReference type="EMBL" id="XBO73233.1"/>
    </source>
</evidence>
<evidence type="ECO:0000256" key="2">
    <source>
        <dbReference type="ARBA" id="ARBA00022679"/>
    </source>
</evidence>
<name>A0AAU7KQE4_9GAMM</name>
<comment type="similarity">
    <text evidence="9 10">Belongs to the thiamine-phosphate synthase family.</text>
</comment>
<comment type="cofactor">
    <cofactor evidence="9">
        <name>Mg(2+)</name>
        <dbReference type="ChEBI" id="CHEBI:18420"/>
    </cofactor>
    <text evidence="9">Binds 1 Mg(2+) ion per subunit.</text>
</comment>
<evidence type="ECO:0000256" key="5">
    <source>
        <dbReference type="ARBA" id="ARBA00022977"/>
    </source>
</evidence>
<comment type="catalytic activity">
    <reaction evidence="8 9 10">
        <text>2-[(2R,5Z)-2-carboxy-4-methylthiazol-5(2H)-ylidene]ethyl phosphate + 4-amino-2-methyl-5-(diphosphooxymethyl)pyrimidine + 2 H(+) = thiamine phosphate + CO2 + diphosphate</text>
        <dbReference type="Rhea" id="RHEA:47844"/>
        <dbReference type="ChEBI" id="CHEBI:15378"/>
        <dbReference type="ChEBI" id="CHEBI:16526"/>
        <dbReference type="ChEBI" id="CHEBI:33019"/>
        <dbReference type="ChEBI" id="CHEBI:37575"/>
        <dbReference type="ChEBI" id="CHEBI:57841"/>
        <dbReference type="ChEBI" id="CHEBI:62899"/>
        <dbReference type="EC" id="2.5.1.3"/>
    </reaction>
</comment>
<feature type="binding site" evidence="9">
    <location>
        <begin position="116"/>
        <end position="118"/>
    </location>
    <ligand>
        <name>2-[(2R,5Z)-2-carboxy-4-methylthiazol-5(2H)-ylidene]ethyl phosphate</name>
        <dbReference type="ChEBI" id="CHEBI:62899"/>
    </ligand>
</feature>
<dbReference type="EC" id="2.5.1.3" evidence="9"/>
<dbReference type="EMBL" id="CP098827">
    <property type="protein sequence ID" value="XBO73233.1"/>
    <property type="molecule type" value="Genomic_DNA"/>
</dbReference>
<evidence type="ECO:0000256" key="6">
    <source>
        <dbReference type="ARBA" id="ARBA00047334"/>
    </source>
</evidence>
<keyword evidence="5 9" id="KW-0784">Thiamine biosynthesis</keyword>
<keyword evidence="2 9" id="KW-0808">Transferase</keyword>
<sequence length="189" mass="19493">MGIEATVEAAVRGGVSLVQLRDKTASDDELVQLARRLKPALAEHGVPLVINDRVQVALKAQVDGVHLGQDDGDVGEARRLLGETAIIGLSVQHPDQLSRLDVQALDYLGLGPVFATPTKSDHATPLGFDGLASLVAASPLPSVAIGGLKREHASAVRQSGADGMAVVSAICGQADPACAARDLLTAWEG</sequence>
<feature type="binding site" evidence="9">
    <location>
        <position position="51"/>
    </location>
    <ligand>
        <name>4-amino-2-methyl-5-(diphosphooxymethyl)pyrimidine</name>
        <dbReference type="ChEBI" id="CHEBI:57841"/>
    </ligand>
</feature>
<dbReference type="InterPro" id="IPR013785">
    <property type="entry name" value="Aldolase_TIM"/>
</dbReference>
<dbReference type="CDD" id="cd00564">
    <property type="entry name" value="TMP_TenI"/>
    <property type="match status" value="1"/>
</dbReference>
<dbReference type="AlphaFoldDB" id="A0AAU7KQE4"/>
<dbReference type="InterPro" id="IPR036206">
    <property type="entry name" value="ThiamineP_synth_sf"/>
</dbReference>
<feature type="binding site" evidence="9">
    <location>
        <position position="147"/>
    </location>
    <ligand>
        <name>2-[(2R,5Z)-2-carboxy-4-methylthiazol-5(2H)-ylidene]ethyl phosphate</name>
        <dbReference type="ChEBI" id="CHEBI:62899"/>
    </ligand>
</feature>
<reference evidence="13" key="1">
    <citation type="submission" date="2022-06" db="EMBL/GenBank/DDBJ databases">
        <title>A novel DMS-producing enzyme.</title>
        <authorList>
            <person name="Zhang Y."/>
        </authorList>
    </citation>
    <scope>NUCLEOTIDE SEQUENCE</scope>
    <source>
        <strain evidence="13">RT37</strain>
    </source>
</reference>
<comment type="pathway">
    <text evidence="1 9 11">Cofactor biosynthesis; thiamine diphosphate biosynthesis; thiamine phosphate from 4-amino-2-methyl-5-diphosphomethylpyrimidine and 4-methyl-5-(2-phosphoethyl)-thiazole: step 1/1.</text>
</comment>
<dbReference type="InterPro" id="IPR022998">
    <property type="entry name" value="ThiamineP_synth_TenI"/>
</dbReference>
<comment type="catalytic activity">
    <reaction evidence="6 9 10">
        <text>4-methyl-5-(2-phosphooxyethyl)-thiazole + 4-amino-2-methyl-5-(diphosphooxymethyl)pyrimidine + H(+) = thiamine phosphate + diphosphate</text>
        <dbReference type="Rhea" id="RHEA:22328"/>
        <dbReference type="ChEBI" id="CHEBI:15378"/>
        <dbReference type="ChEBI" id="CHEBI:33019"/>
        <dbReference type="ChEBI" id="CHEBI:37575"/>
        <dbReference type="ChEBI" id="CHEBI:57841"/>
        <dbReference type="ChEBI" id="CHEBI:58296"/>
        <dbReference type="EC" id="2.5.1.3"/>
    </reaction>
</comment>
<feature type="binding site" evidence="9">
    <location>
        <position position="119"/>
    </location>
    <ligand>
        <name>4-amino-2-methyl-5-(diphosphooxymethyl)pyrimidine</name>
        <dbReference type="ChEBI" id="CHEBI:57841"/>
    </ligand>
</feature>
<feature type="binding site" evidence="9">
    <location>
        <position position="90"/>
    </location>
    <ligand>
        <name>4-amino-2-methyl-5-(diphosphooxymethyl)pyrimidine</name>
        <dbReference type="ChEBI" id="CHEBI:57841"/>
    </ligand>
</feature>
<keyword evidence="3 9" id="KW-0479">Metal-binding</keyword>
<evidence type="ECO:0000256" key="10">
    <source>
        <dbReference type="RuleBase" id="RU003826"/>
    </source>
</evidence>
<feature type="binding site" evidence="9">
    <location>
        <position position="52"/>
    </location>
    <ligand>
        <name>Mg(2+)</name>
        <dbReference type="ChEBI" id="CHEBI:18420"/>
    </ligand>
</feature>
<dbReference type="NCBIfam" id="TIGR00693">
    <property type="entry name" value="thiE"/>
    <property type="match status" value="1"/>
</dbReference>
<organism evidence="13">
    <name type="scientific">Halomonas sp. RT37</name>
    <dbReference type="NCBI Taxonomy" id="2950872"/>
    <lineage>
        <taxon>Bacteria</taxon>
        <taxon>Pseudomonadati</taxon>
        <taxon>Pseudomonadota</taxon>
        <taxon>Gammaproteobacteria</taxon>
        <taxon>Oceanospirillales</taxon>
        <taxon>Halomonadaceae</taxon>
        <taxon>Halomonas</taxon>
    </lineage>
</organism>
<dbReference type="SUPFAM" id="SSF51391">
    <property type="entry name" value="Thiamin phosphate synthase"/>
    <property type="match status" value="1"/>
</dbReference>
<gene>
    <name evidence="9 13" type="primary">thiE</name>
    <name evidence="13" type="ORF">NFG58_19810</name>
</gene>
<evidence type="ECO:0000256" key="11">
    <source>
        <dbReference type="RuleBase" id="RU004253"/>
    </source>
</evidence>
<dbReference type="GO" id="GO:0009228">
    <property type="term" value="P:thiamine biosynthetic process"/>
    <property type="evidence" value="ECO:0007669"/>
    <property type="project" value="UniProtKB-KW"/>
</dbReference>
<accession>A0AAU7KQE4</accession>
<keyword evidence="4 9" id="KW-0460">Magnesium</keyword>
<comment type="function">
    <text evidence="9">Condenses 4-methyl-5-(beta-hydroxyethyl)thiazole monophosphate (THZ-P) and 2-methyl-4-amino-5-hydroxymethyl pyrimidine pyrophosphate (HMP-PP) to form thiamine monophosphate (TMP).</text>
</comment>
<dbReference type="Pfam" id="PF02581">
    <property type="entry name" value="TMP-TENI"/>
    <property type="match status" value="1"/>
</dbReference>
<evidence type="ECO:0000259" key="12">
    <source>
        <dbReference type="Pfam" id="PF02581"/>
    </source>
</evidence>
<feature type="binding site" evidence="9">
    <location>
        <begin position="167"/>
        <end position="168"/>
    </location>
    <ligand>
        <name>2-[(2R,5Z)-2-carboxy-4-methylthiazol-5(2H)-ylidene]ethyl phosphate</name>
        <dbReference type="ChEBI" id="CHEBI:62899"/>
    </ligand>
</feature>
<dbReference type="Gene3D" id="3.20.20.70">
    <property type="entry name" value="Aldolase class I"/>
    <property type="match status" value="1"/>
</dbReference>
<proteinExistence type="inferred from homology"/>
<protein>
    <recommendedName>
        <fullName evidence="9">Thiamine-phosphate synthase</fullName>
        <shortName evidence="9">TP synthase</shortName>
        <shortName evidence="9">TPS</shortName>
        <ecNumber evidence="9">2.5.1.3</ecNumber>
    </recommendedName>
    <alternativeName>
        <fullName evidence="9">Thiamine-phosphate pyrophosphorylase</fullName>
        <shortName evidence="9">TMP pyrophosphorylase</shortName>
        <shortName evidence="9">TMP-PPase</shortName>
    </alternativeName>
</protein>
<feature type="binding site" evidence="9">
    <location>
        <begin position="19"/>
        <end position="23"/>
    </location>
    <ligand>
        <name>4-amino-2-methyl-5-(diphosphooxymethyl)pyrimidine</name>
        <dbReference type="ChEBI" id="CHEBI:57841"/>
    </ligand>
</feature>
<evidence type="ECO:0000256" key="7">
    <source>
        <dbReference type="ARBA" id="ARBA00047851"/>
    </source>
</evidence>
<comment type="catalytic activity">
    <reaction evidence="7 9 10">
        <text>2-(2-carboxy-4-methylthiazol-5-yl)ethyl phosphate + 4-amino-2-methyl-5-(diphosphooxymethyl)pyrimidine + 2 H(+) = thiamine phosphate + CO2 + diphosphate</text>
        <dbReference type="Rhea" id="RHEA:47848"/>
        <dbReference type="ChEBI" id="CHEBI:15378"/>
        <dbReference type="ChEBI" id="CHEBI:16526"/>
        <dbReference type="ChEBI" id="CHEBI:33019"/>
        <dbReference type="ChEBI" id="CHEBI:37575"/>
        <dbReference type="ChEBI" id="CHEBI:57841"/>
        <dbReference type="ChEBI" id="CHEBI:62890"/>
        <dbReference type="EC" id="2.5.1.3"/>
    </reaction>
</comment>
<dbReference type="GO" id="GO:0005737">
    <property type="term" value="C:cytoplasm"/>
    <property type="evidence" value="ECO:0007669"/>
    <property type="project" value="TreeGrafter"/>
</dbReference>
<evidence type="ECO:0000256" key="3">
    <source>
        <dbReference type="ARBA" id="ARBA00022723"/>
    </source>
</evidence>
<dbReference type="InterPro" id="IPR034291">
    <property type="entry name" value="TMP_synthase"/>
</dbReference>
<dbReference type="GO" id="GO:0000287">
    <property type="term" value="F:magnesium ion binding"/>
    <property type="evidence" value="ECO:0007669"/>
    <property type="project" value="UniProtKB-UniRule"/>
</dbReference>
<evidence type="ECO:0000256" key="1">
    <source>
        <dbReference type="ARBA" id="ARBA00005165"/>
    </source>
</evidence>